<dbReference type="Gramene" id="Os12t0228325-00">
    <property type="protein sequence ID" value="Os12t0228325-00"/>
    <property type="gene ID" value="Os12g0228325"/>
</dbReference>
<dbReference type="InParanoid" id="A0A0P0Y899"/>
<dbReference type="Proteomes" id="UP000059680">
    <property type="component" value="Chromosome 12"/>
</dbReference>
<reference evidence="1 2" key="3">
    <citation type="journal article" date="2013" name="Rice">
        <title>Improvement of the Oryza sativa Nipponbare reference genome using next generation sequence and optical map data.</title>
        <authorList>
            <person name="Kawahara Y."/>
            <person name="de la Bastide M."/>
            <person name="Hamilton J.P."/>
            <person name="Kanamori H."/>
            <person name="McCombie W.R."/>
            <person name="Ouyang S."/>
            <person name="Schwartz D.C."/>
            <person name="Tanaka T."/>
            <person name="Wu J."/>
            <person name="Zhou S."/>
            <person name="Childs K.L."/>
            <person name="Davidson R.M."/>
            <person name="Lin H."/>
            <person name="Quesada-Ocampo L."/>
            <person name="Vaillancourt B."/>
            <person name="Sakai H."/>
            <person name="Lee S.S."/>
            <person name="Kim J."/>
            <person name="Numa H."/>
            <person name="Itoh T."/>
            <person name="Buell C.R."/>
            <person name="Matsumoto T."/>
        </authorList>
    </citation>
    <scope>NUCLEOTIDE SEQUENCE [LARGE SCALE GENOMIC DNA]</scope>
    <source>
        <strain evidence="2">cv. Nipponbare</strain>
    </source>
</reference>
<keyword evidence="2" id="KW-1185">Reference proteome</keyword>
<evidence type="ECO:0000313" key="2">
    <source>
        <dbReference type="Proteomes" id="UP000059680"/>
    </source>
</evidence>
<dbReference type="AlphaFoldDB" id="A0A0P0Y899"/>
<reference evidence="2" key="1">
    <citation type="journal article" date="2005" name="Nature">
        <title>The map-based sequence of the rice genome.</title>
        <authorList>
            <consortium name="International rice genome sequencing project (IRGSP)"/>
            <person name="Matsumoto T."/>
            <person name="Wu J."/>
            <person name="Kanamori H."/>
            <person name="Katayose Y."/>
            <person name="Fujisawa M."/>
            <person name="Namiki N."/>
            <person name="Mizuno H."/>
            <person name="Yamamoto K."/>
            <person name="Antonio B.A."/>
            <person name="Baba T."/>
            <person name="Sakata K."/>
            <person name="Nagamura Y."/>
            <person name="Aoki H."/>
            <person name="Arikawa K."/>
            <person name="Arita K."/>
            <person name="Bito T."/>
            <person name="Chiden Y."/>
            <person name="Fujitsuka N."/>
            <person name="Fukunaka R."/>
            <person name="Hamada M."/>
            <person name="Harada C."/>
            <person name="Hayashi A."/>
            <person name="Hijishita S."/>
            <person name="Honda M."/>
            <person name="Hosokawa S."/>
            <person name="Ichikawa Y."/>
            <person name="Idonuma A."/>
            <person name="Iijima M."/>
            <person name="Ikeda M."/>
            <person name="Ikeno M."/>
            <person name="Ito K."/>
            <person name="Ito S."/>
            <person name="Ito T."/>
            <person name="Ito Y."/>
            <person name="Ito Y."/>
            <person name="Iwabuchi A."/>
            <person name="Kamiya K."/>
            <person name="Karasawa W."/>
            <person name="Kurita K."/>
            <person name="Katagiri S."/>
            <person name="Kikuta A."/>
            <person name="Kobayashi H."/>
            <person name="Kobayashi N."/>
            <person name="Machita K."/>
            <person name="Maehara T."/>
            <person name="Masukawa M."/>
            <person name="Mizubayashi T."/>
            <person name="Mukai Y."/>
            <person name="Nagasaki H."/>
            <person name="Nagata Y."/>
            <person name="Naito S."/>
            <person name="Nakashima M."/>
            <person name="Nakama Y."/>
            <person name="Nakamichi Y."/>
            <person name="Nakamura M."/>
            <person name="Meguro A."/>
            <person name="Negishi M."/>
            <person name="Ohta I."/>
            <person name="Ohta T."/>
            <person name="Okamoto M."/>
            <person name="Ono N."/>
            <person name="Saji S."/>
            <person name="Sakaguchi M."/>
            <person name="Sakai K."/>
            <person name="Shibata M."/>
            <person name="Shimokawa T."/>
            <person name="Song J."/>
            <person name="Takazaki Y."/>
            <person name="Terasawa K."/>
            <person name="Tsugane M."/>
            <person name="Tsuji K."/>
            <person name="Ueda S."/>
            <person name="Waki K."/>
            <person name="Yamagata H."/>
            <person name="Yamamoto M."/>
            <person name="Yamamoto S."/>
            <person name="Yamane H."/>
            <person name="Yoshiki S."/>
            <person name="Yoshihara R."/>
            <person name="Yukawa K."/>
            <person name="Zhong H."/>
            <person name="Yano M."/>
            <person name="Yuan Q."/>
            <person name="Ouyang S."/>
            <person name="Liu J."/>
            <person name="Jones K.M."/>
            <person name="Gansberger K."/>
            <person name="Moffat K."/>
            <person name="Hill J."/>
            <person name="Bera J."/>
            <person name="Fadrosh D."/>
            <person name="Jin S."/>
            <person name="Johri S."/>
            <person name="Kim M."/>
            <person name="Overton L."/>
            <person name="Reardon M."/>
            <person name="Tsitrin T."/>
            <person name="Vuong H."/>
            <person name="Weaver B."/>
            <person name="Ciecko A."/>
            <person name="Tallon L."/>
            <person name="Jackson J."/>
            <person name="Pai G."/>
            <person name="Aken S.V."/>
            <person name="Utterback T."/>
            <person name="Reidmuller S."/>
            <person name="Feldblyum T."/>
            <person name="Hsiao J."/>
            <person name="Zismann V."/>
            <person name="Iobst S."/>
            <person name="de Vazeille A.R."/>
            <person name="Buell C.R."/>
            <person name="Ying K."/>
            <person name="Li Y."/>
            <person name="Lu T."/>
            <person name="Huang Y."/>
            <person name="Zhao Q."/>
            <person name="Feng Q."/>
            <person name="Zhang L."/>
            <person name="Zhu J."/>
            <person name="Weng Q."/>
            <person name="Mu J."/>
            <person name="Lu Y."/>
            <person name="Fan D."/>
            <person name="Liu Y."/>
            <person name="Guan J."/>
            <person name="Zhang Y."/>
            <person name="Yu S."/>
            <person name="Liu X."/>
            <person name="Zhang Y."/>
            <person name="Hong G."/>
            <person name="Han B."/>
            <person name="Choisne N."/>
            <person name="Demange N."/>
            <person name="Orjeda G."/>
            <person name="Samain S."/>
            <person name="Cattolico L."/>
            <person name="Pelletier E."/>
            <person name="Couloux A."/>
            <person name="Segurens B."/>
            <person name="Wincker P."/>
            <person name="D'Hont A."/>
            <person name="Scarpelli C."/>
            <person name="Weissenbach J."/>
            <person name="Salanoubat M."/>
            <person name="Quetier F."/>
            <person name="Yu Y."/>
            <person name="Kim H.R."/>
            <person name="Rambo T."/>
            <person name="Currie J."/>
            <person name="Collura K."/>
            <person name="Luo M."/>
            <person name="Yang T."/>
            <person name="Ammiraju J.S.S."/>
            <person name="Engler F."/>
            <person name="Soderlund C."/>
            <person name="Wing R.A."/>
            <person name="Palmer L.E."/>
            <person name="de la Bastide M."/>
            <person name="Spiegel L."/>
            <person name="Nascimento L."/>
            <person name="Zutavern T."/>
            <person name="O'Shaughnessy A."/>
            <person name="Dike S."/>
            <person name="Dedhia N."/>
            <person name="Preston R."/>
            <person name="Balija V."/>
            <person name="McCombie W.R."/>
            <person name="Chow T."/>
            <person name="Chen H."/>
            <person name="Chung M."/>
            <person name="Chen C."/>
            <person name="Shaw J."/>
            <person name="Wu H."/>
            <person name="Hsiao K."/>
            <person name="Chao Y."/>
            <person name="Chu M."/>
            <person name="Cheng C."/>
            <person name="Hour A."/>
            <person name="Lee P."/>
            <person name="Lin S."/>
            <person name="Lin Y."/>
            <person name="Liou J."/>
            <person name="Liu S."/>
            <person name="Hsing Y."/>
            <person name="Raghuvanshi S."/>
            <person name="Mohanty A."/>
            <person name="Bharti A.K."/>
            <person name="Gaur A."/>
            <person name="Gupta V."/>
            <person name="Kumar D."/>
            <person name="Ravi V."/>
            <person name="Vij S."/>
            <person name="Kapur A."/>
            <person name="Khurana P."/>
            <person name="Khurana P."/>
            <person name="Khurana J.P."/>
            <person name="Tyagi A.K."/>
            <person name="Gaikwad K."/>
            <person name="Singh A."/>
            <person name="Dalal V."/>
            <person name="Srivastava S."/>
            <person name="Dixit A."/>
            <person name="Pal A.K."/>
            <person name="Ghazi I.A."/>
            <person name="Yadav M."/>
            <person name="Pandit A."/>
            <person name="Bhargava A."/>
            <person name="Sureshbabu K."/>
            <person name="Batra K."/>
            <person name="Sharma T.R."/>
            <person name="Mohapatra T."/>
            <person name="Singh N.K."/>
            <person name="Messing J."/>
            <person name="Nelson A.B."/>
            <person name="Fuks G."/>
            <person name="Kavchok S."/>
            <person name="Keizer G."/>
            <person name="Linton E."/>
            <person name="Llaca V."/>
            <person name="Song R."/>
            <person name="Tanyolac B."/>
            <person name="Young S."/>
            <person name="Ho-Il K."/>
            <person name="Hahn J.H."/>
            <person name="Sangsakoo G."/>
            <person name="Vanavichit A."/>
            <person name="de Mattos Luiz.A.T."/>
            <person name="Zimmer P.D."/>
            <person name="Malone G."/>
            <person name="Dellagostin O."/>
            <person name="de Oliveira A.C."/>
            <person name="Bevan M."/>
            <person name="Bancroft I."/>
            <person name="Minx P."/>
            <person name="Cordum H."/>
            <person name="Wilson R."/>
            <person name="Cheng Z."/>
            <person name="Jin W."/>
            <person name="Jiang J."/>
            <person name="Leong S.A."/>
            <person name="Iwama H."/>
            <person name="Gojobori T."/>
            <person name="Itoh T."/>
            <person name="Niimura Y."/>
            <person name="Fujii Y."/>
            <person name="Habara T."/>
            <person name="Sakai H."/>
            <person name="Sato Y."/>
            <person name="Wilson G."/>
            <person name="Kumar K."/>
            <person name="McCouch S."/>
            <person name="Juretic N."/>
            <person name="Hoen D."/>
            <person name="Wright S."/>
            <person name="Bruskiewich R."/>
            <person name="Bureau T."/>
            <person name="Miyao A."/>
            <person name="Hirochika H."/>
            <person name="Nishikawa T."/>
            <person name="Kadowaki K."/>
            <person name="Sugiura M."/>
            <person name="Burr B."/>
            <person name="Sasaki T."/>
        </authorList>
    </citation>
    <scope>NUCLEOTIDE SEQUENCE [LARGE SCALE GENOMIC DNA]</scope>
    <source>
        <strain evidence="2">cv. Nipponbare</strain>
    </source>
</reference>
<organism evidence="1 2">
    <name type="scientific">Oryza sativa subsp. japonica</name>
    <name type="common">Rice</name>
    <dbReference type="NCBI Taxonomy" id="39947"/>
    <lineage>
        <taxon>Eukaryota</taxon>
        <taxon>Viridiplantae</taxon>
        <taxon>Streptophyta</taxon>
        <taxon>Embryophyta</taxon>
        <taxon>Tracheophyta</taxon>
        <taxon>Spermatophyta</taxon>
        <taxon>Magnoliopsida</taxon>
        <taxon>Liliopsida</taxon>
        <taxon>Poales</taxon>
        <taxon>Poaceae</taxon>
        <taxon>BOP clade</taxon>
        <taxon>Oryzoideae</taxon>
        <taxon>Oryzeae</taxon>
        <taxon>Oryzinae</taxon>
        <taxon>Oryza</taxon>
        <taxon>Oryza sativa</taxon>
    </lineage>
</organism>
<gene>
    <name evidence="1" type="ordered locus">Os12g0228325</name>
    <name evidence="1" type="ORF">OSNPB_120228325</name>
</gene>
<accession>A0A0P0Y899</accession>
<name>A0A0P0Y899_ORYSJ</name>
<sequence length="111" mass="11798">MATSTVASTALSKIAIDMSTGPQSPLSRNVLGVPIIVTTLSSISIISSISCRSSSSFSPFLILMSNSNITSATIPMPLLGPVISIIEPCKTYNYIITLHRKNKKCLKLIIS</sequence>
<protein>
    <submittedName>
        <fullName evidence="1">Os12g0228325 protein</fullName>
    </submittedName>
</protein>
<evidence type="ECO:0000313" key="1">
    <source>
        <dbReference type="EMBL" id="BAT16415.1"/>
    </source>
</evidence>
<reference evidence="1 2" key="2">
    <citation type="journal article" date="2013" name="Plant Cell Physiol.">
        <title>Rice Annotation Project Database (RAP-DB): an integrative and interactive database for rice genomics.</title>
        <authorList>
            <person name="Sakai H."/>
            <person name="Lee S.S."/>
            <person name="Tanaka T."/>
            <person name="Numa H."/>
            <person name="Kim J."/>
            <person name="Kawahara Y."/>
            <person name="Wakimoto H."/>
            <person name="Yang C.C."/>
            <person name="Iwamoto M."/>
            <person name="Abe T."/>
            <person name="Yamada Y."/>
            <person name="Muto A."/>
            <person name="Inokuchi H."/>
            <person name="Ikemura T."/>
            <person name="Matsumoto T."/>
            <person name="Sasaki T."/>
            <person name="Itoh T."/>
        </authorList>
    </citation>
    <scope>NUCLEOTIDE SEQUENCE [LARGE SCALE GENOMIC DNA]</scope>
    <source>
        <strain evidence="2">cv. Nipponbare</strain>
    </source>
</reference>
<dbReference type="EMBL" id="AP014968">
    <property type="protein sequence ID" value="BAT16415.1"/>
    <property type="molecule type" value="Genomic_DNA"/>
</dbReference>
<dbReference type="PaxDb" id="39947-A0A0P0Y899"/>
<proteinExistence type="predicted"/>